<organism evidence="2 3">
    <name type="scientific">Pseudonocardia ailaonensis</name>
    <dbReference type="NCBI Taxonomy" id="367279"/>
    <lineage>
        <taxon>Bacteria</taxon>
        <taxon>Bacillati</taxon>
        <taxon>Actinomycetota</taxon>
        <taxon>Actinomycetes</taxon>
        <taxon>Pseudonocardiales</taxon>
        <taxon>Pseudonocardiaceae</taxon>
        <taxon>Pseudonocardia</taxon>
    </lineage>
</organism>
<feature type="compositionally biased region" description="Basic and acidic residues" evidence="1">
    <location>
        <begin position="21"/>
        <end position="34"/>
    </location>
</feature>
<evidence type="ECO:0000313" key="2">
    <source>
        <dbReference type="EMBL" id="GAA1861646.1"/>
    </source>
</evidence>
<evidence type="ECO:0000313" key="3">
    <source>
        <dbReference type="Proteomes" id="UP001500449"/>
    </source>
</evidence>
<dbReference type="Proteomes" id="UP001500449">
    <property type="component" value="Unassembled WGS sequence"/>
</dbReference>
<dbReference type="EMBL" id="BAAAQK010000018">
    <property type="protein sequence ID" value="GAA1861646.1"/>
    <property type="molecule type" value="Genomic_DNA"/>
</dbReference>
<keyword evidence="3" id="KW-1185">Reference proteome</keyword>
<feature type="compositionally biased region" description="Low complexity" evidence="1">
    <location>
        <begin position="1"/>
        <end position="20"/>
    </location>
</feature>
<reference evidence="2 3" key="1">
    <citation type="journal article" date="2019" name="Int. J. Syst. Evol. Microbiol.">
        <title>The Global Catalogue of Microorganisms (GCM) 10K type strain sequencing project: providing services to taxonomists for standard genome sequencing and annotation.</title>
        <authorList>
            <consortium name="The Broad Institute Genomics Platform"/>
            <consortium name="The Broad Institute Genome Sequencing Center for Infectious Disease"/>
            <person name="Wu L."/>
            <person name="Ma J."/>
        </authorList>
    </citation>
    <scope>NUCLEOTIDE SEQUENCE [LARGE SCALE GENOMIC DNA]</scope>
    <source>
        <strain evidence="2 3">JCM 16009</strain>
    </source>
</reference>
<evidence type="ECO:0000256" key="1">
    <source>
        <dbReference type="SAM" id="MobiDB-lite"/>
    </source>
</evidence>
<sequence length="70" mass="7418">MSVAATRARPAAAGREQQGGDQDRDGRRESRAHATPESPKVRSTKGVWSAIADSSIGFGPVSRIGWTEVP</sequence>
<comment type="caution">
    <text evidence="2">The sequence shown here is derived from an EMBL/GenBank/DDBJ whole genome shotgun (WGS) entry which is preliminary data.</text>
</comment>
<accession>A0ABN2NBR6</accession>
<name>A0ABN2NBR6_9PSEU</name>
<gene>
    <name evidence="2" type="ORF">GCM10009836_47300</name>
</gene>
<protein>
    <submittedName>
        <fullName evidence="2">Uncharacterized protein</fullName>
    </submittedName>
</protein>
<feature type="region of interest" description="Disordered" evidence="1">
    <location>
        <begin position="1"/>
        <end position="46"/>
    </location>
</feature>
<proteinExistence type="predicted"/>